<evidence type="ECO:0000256" key="2">
    <source>
        <dbReference type="ARBA" id="ARBA00022448"/>
    </source>
</evidence>
<keyword evidence="3" id="KW-1003">Cell membrane</keyword>
<dbReference type="SUPFAM" id="SSF161098">
    <property type="entry name" value="MetI-like"/>
    <property type="match status" value="1"/>
</dbReference>
<dbReference type="AlphaFoldDB" id="A0A951PKE8"/>
<comment type="subcellular location">
    <subcellularLocation>
        <location evidence="1 7">Cell membrane</location>
        <topology evidence="1 7">Multi-pass membrane protein</topology>
    </subcellularLocation>
</comment>
<dbReference type="Gene3D" id="1.10.3720.10">
    <property type="entry name" value="MetI-like"/>
    <property type="match status" value="1"/>
</dbReference>
<evidence type="ECO:0000256" key="1">
    <source>
        <dbReference type="ARBA" id="ARBA00004651"/>
    </source>
</evidence>
<keyword evidence="5 7" id="KW-1133">Transmembrane helix</keyword>
<dbReference type="GO" id="GO:0005886">
    <property type="term" value="C:plasma membrane"/>
    <property type="evidence" value="ECO:0007669"/>
    <property type="project" value="UniProtKB-SubCell"/>
</dbReference>
<dbReference type="PANTHER" id="PTHR43386">
    <property type="entry name" value="OLIGOPEPTIDE TRANSPORT SYSTEM PERMEASE PROTEIN APPC"/>
    <property type="match status" value="1"/>
</dbReference>
<dbReference type="PANTHER" id="PTHR43386:SF23">
    <property type="entry name" value="ABC TRANSPORTER"/>
    <property type="match status" value="1"/>
</dbReference>
<keyword evidence="6 7" id="KW-0472">Membrane</keyword>
<dbReference type="InterPro" id="IPR050366">
    <property type="entry name" value="BP-dependent_transpt_permease"/>
</dbReference>
<proteinExistence type="inferred from homology"/>
<evidence type="ECO:0000256" key="3">
    <source>
        <dbReference type="ARBA" id="ARBA00022475"/>
    </source>
</evidence>
<dbReference type="GO" id="GO:0055085">
    <property type="term" value="P:transmembrane transport"/>
    <property type="evidence" value="ECO:0007669"/>
    <property type="project" value="InterPro"/>
</dbReference>
<feature type="domain" description="ABC transmembrane type-1" evidence="8">
    <location>
        <begin position="89"/>
        <end position="279"/>
    </location>
</feature>
<accession>A0A951PKE8</accession>
<organism evidence="9 10">
    <name type="scientific">Symplocastrum torsivum CPER-KK1</name>
    <dbReference type="NCBI Taxonomy" id="450513"/>
    <lineage>
        <taxon>Bacteria</taxon>
        <taxon>Bacillati</taxon>
        <taxon>Cyanobacteriota</taxon>
        <taxon>Cyanophyceae</taxon>
        <taxon>Oscillatoriophycideae</taxon>
        <taxon>Oscillatoriales</taxon>
        <taxon>Microcoleaceae</taxon>
        <taxon>Symplocastrum</taxon>
    </lineage>
</organism>
<gene>
    <name evidence="9" type="ORF">KME25_14300</name>
</gene>
<name>A0A951PKE8_9CYAN</name>
<feature type="transmembrane region" description="Helical" evidence="7">
    <location>
        <begin position="256"/>
        <end position="275"/>
    </location>
</feature>
<evidence type="ECO:0000313" key="10">
    <source>
        <dbReference type="Proteomes" id="UP000753908"/>
    </source>
</evidence>
<dbReference type="InterPro" id="IPR000515">
    <property type="entry name" value="MetI-like"/>
</dbReference>
<evidence type="ECO:0000256" key="6">
    <source>
        <dbReference type="ARBA" id="ARBA00023136"/>
    </source>
</evidence>
<reference evidence="9" key="2">
    <citation type="journal article" date="2022" name="Microbiol. Resour. Announc.">
        <title>Metagenome Sequencing to Explore Phylogenomics of Terrestrial Cyanobacteria.</title>
        <authorList>
            <person name="Ward R.D."/>
            <person name="Stajich J.E."/>
            <person name="Johansen J.R."/>
            <person name="Huntemann M."/>
            <person name="Clum A."/>
            <person name="Foster B."/>
            <person name="Foster B."/>
            <person name="Roux S."/>
            <person name="Palaniappan K."/>
            <person name="Varghese N."/>
            <person name="Mukherjee S."/>
            <person name="Reddy T.B.K."/>
            <person name="Daum C."/>
            <person name="Copeland A."/>
            <person name="Chen I.A."/>
            <person name="Ivanova N.N."/>
            <person name="Kyrpides N.C."/>
            <person name="Shapiro N."/>
            <person name="Eloe-Fadrosh E.A."/>
            <person name="Pietrasiak N."/>
        </authorList>
    </citation>
    <scope>NUCLEOTIDE SEQUENCE</scope>
    <source>
        <strain evidence="9">CPER-KK1</strain>
    </source>
</reference>
<evidence type="ECO:0000256" key="4">
    <source>
        <dbReference type="ARBA" id="ARBA00022692"/>
    </source>
</evidence>
<feature type="transmembrane region" description="Helical" evidence="7">
    <location>
        <begin position="89"/>
        <end position="113"/>
    </location>
</feature>
<sequence length="293" mass="31509">MKPLTAPQPVASKIPRKRPLKLGNRRQRTLWTIAVCVLFLAAVILSSQWLGDAGLVPALRSRNQPPSFAHPFGTDWLGRDMLTRTLHGLSLSLCIGLLAAGCSAVIGTILGILSGTIGGIVDAVITWIIDVFFSLPHLVLLIMIAFAVGGGTQGVIIAVALTHWTSLARIIRAEVLQVNTSDYVQLSYKLGHTPLWVARHHMLPHVIPQLLVGLILLFPHAILHEAALTFIGIGLSPHTPAIGIILAESMRHLSTGYWWLGVLPGAALLIAVKAFDILGENIRALIDPKTSQG</sequence>
<evidence type="ECO:0000256" key="5">
    <source>
        <dbReference type="ARBA" id="ARBA00022989"/>
    </source>
</evidence>
<keyword evidence="4 7" id="KW-0812">Transmembrane</keyword>
<protein>
    <submittedName>
        <fullName evidence="9">ABC transporter permease</fullName>
    </submittedName>
</protein>
<dbReference type="PROSITE" id="PS50928">
    <property type="entry name" value="ABC_TM1"/>
    <property type="match status" value="1"/>
</dbReference>
<dbReference type="CDD" id="cd06261">
    <property type="entry name" value="TM_PBP2"/>
    <property type="match status" value="1"/>
</dbReference>
<evidence type="ECO:0000259" key="8">
    <source>
        <dbReference type="PROSITE" id="PS50928"/>
    </source>
</evidence>
<dbReference type="Proteomes" id="UP000753908">
    <property type="component" value="Unassembled WGS sequence"/>
</dbReference>
<evidence type="ECO:0000256" key="7">
    <source>
        <dbReference type="RuleBase" id="RU363032"/>
    </source>
</evidence>
<feature type="transmembrane region" description="Helical" evidence="7">
    <location>
        <begin position="30"/>
        <end position="50"/>
    </location>
</feature>
<dbReference type="InterPro" id="IPR035906">
    <property type="entry name" value="MetI-like_sf"/>
</dbReference>
<evidence type="ECO:0000313" key="9">
    <source>
        <dbReference type="EMBL" id="MBW4545600.1"/>
    </source>
</evidence>
<keyword evidence="2 7" id="KW-0813">Transport</keyword>
<feature type="transmembrane region" description="Helical" evidence="7">
    <location>
        <begin position="210"/>
        <end position="236"/>
    </location>
</feature>
<dbReference type="EMBL" id="JAHHIF010000016">
    <property type="protein sequence ID" value="MBW4545600.1"/>
    <property type="molecule type" value="Genomic_DNA"/>
</dbReference>
<dbReference type="Pfam" id="PF00528">
    <property type="entry name" value="BPD_transp_1"/>
    <property type="match status" value="1"/>
</dbReference>
<comment type="similarity">
    <text evidence="7">Belongs to the binding-protein-dependent transport system permease family.</text>
</comment>
<reference evidence="9" key="1">
    <citation type="submission" date="2021-05" db="EMBL/GenBank/DDBJ databases">
        <authorList>
            <person name="Pietrasiak N."/>
            <person name="Ward R."/>
            <person name="Stajich J.E."/>
            <person name="Kurbessoian T."/>
        </authorList>
    </citation>
    <scope>NUCLEOTIDE SEQUENCE</scope>
    <source>
        <strain evidence="9">CPER-KK1</strain>
    </source>
</reference>
<comment type="caution">
    <text evidence="9">The sequence shown here is derived from an EMBL/GenBank/DDBJ whole genome shotgun (WGS) entry which is preliminary data.</text>
</comment>